<dbReference type="RefSeq" id="WP_272095824.1">
    <property type="nucleotide sequence ID" value="NZ_JAQNDK010000001.1"/>
</dbReference>
<comment type="caution">
    <text evidence="2">The sequence shown here is derived from an EMBL/GenBank/DDBJ whole genome shotgun (WGS) entry which is preliminary data.</text>
</comment>
<feature type="chain" id="PRO_5046429683" description="Secreted protein" evidence="1">
    <location>
        <begin position="24"/>
        <end position="316"/>
    </location>
</feature>
<evidence type="ECO:0000313" key="2">
    <source>
        <dbReference type="EMBL" id="MDC0678964.1"/>
    </source>
</evidence>
<organism evidence="2 3">
    <name type="scientific">Sorangium atrum</name>
    <dbReference type="NCBI Taxonomy" id="2995308"/>
    <lineage>
        <taxon>Bacteria</taxon>
        <taxon>Pseudomonadati</taxon>
        <taxon>Myxococcota</taxon>
        <taxon>Polyangia</taxon>
        <taxon>Polyangiales</taxon>
        <taxon>Polyangiaceae</taxon>
        <taxon>Sorangium</taxon>
    </lineage>
</organism>
<evidence type="ECO:0000313" key="3">
    <source>
        <dbReference type="Proteomes" id="UP001217485"/>
    </source>
</evidence>
<reference evidence="2 3" key="1">
    <citation type="submission" date="2023-01" db="EMBL/GenBank/DDBJ databases">
        <title>Minimal conservation of predation-associated metabolite biosynthetic gene clusters underscores biosynthetic potential of Myxococcota including descriptions for ten novel species: Archangium lansinium sp. nov., Myxococcus landrumus sp. nov., Nannocystis bai.</title>
        <authorList>
            <person name="Ahearne A."/>
            <person name="Stevens C."/>
            <person name="Dowd S."/>
        </authorList>
    </citation>
    <scope>NUCLEOTIDE SEQUENCE [LARGE SCALE GENOMIC DNA]</scope>
    <source>
        <strain evidence="2 3">WIWO2</strain>
    </source>
</reference>
<proteinExistence type="predicted"/>
<sequence>MRQLASPFAALSLLLSFTPPALAEETVTEGQWAKSYGFRLGVEADVLTSTIEANLPDWEAVSGDGTSGAWEGKSFVASFAAVAQIKLVAGLHLDAELPFAYGSSHASAPGPGQGDAAEGDAATVAPELEGFFFGNPSIGLHYAANISPMLMLVGGLSASIPITQDPSDDTKAAAAAALAVRGYFDTQRALLEHVPLRARGGIELRPIEALYVRSDLVAMFAIPTGGGDTEFFIEQSNEAELRSVGGFGVGARLQAAFPLTQTDKLQLAAEPFVGVEPPTSGLYFRAGLLVALDEPLGFGLEQGKLATVRVAAGARF</sequence>
<dbReference type="Proteomes" id="UP001217485">
    <property type="component" value="Unassembled WGS sequence"/>
</dbReference>
<evidence type="ECO:0000256" key="1">
    <source>
        <dbReference type="SAM" id="SignalP"/>
    </source>
</evidence>
<gene>
    <name evidence="2" type="ORF">POL72_14560</name>
</gene>
<keyword evidence="3" id="KW-1185">Reference proteome</keyword>
<evidence type="ECO:0008006" key="4">
    <source>
        <dbReference type="Google" id="ProtNLM"/>
    </source>
</evidence>
<feature type="signal peptide" evidence="1">
    <location>
        <begin position="1"/>
        <end position="23"/>
    </location>
</feature>
<protein>
    <recommendedName>
        <fullName evidence="4">Secreted protein</fullName>
    </recommendedName>
</protein>
<name>A0ABT5BXS3_9BACT</name>
<keyword evidence="1" id="KW-0732">Signal</keyword>
<accession>A0ABT5BXS3</accession>
<dbReference type="EMBL" id="JAQNDK010000001">
    <property type="protein sequence ID" value="MDC0678964.1"/>
    <property type="molecule type" value="Genomic_DNA"/>
</dbReference>